<evidence type="ECO:0000313" key="1">
    <source>
        <dbReference type="EMBL" id="MBE1537914.1"/>
    </source>
</evidence>
<evidence type="ECO:0000313" key="2">
    <source>
        <dbReference type="Proteomes" id="UP000627838"/>
    </source>
</evidence>
<evidence type="ECO:0008006" key="3">
    <source>
        <dbReference type="Google" id="ProtNLM"/>
    </source>
</evidence>
<accession>A0ABR9K5L1</accession>
<proteinExistence type="predicted"/>
<comment type="caution">
    <text evidence="1">The sequence shown here is derived from an EMBL/GenBank/DDBJ whole genome shotgun (WGS) entry which is preliminary data.</text>
</comment>
<dbReference type="Gene3D" id="3.40.630.30">
    <property type="match status" value="1"/>
</dbReference>
<name>A0ABR9K5L1_9ACTN</name>
<organism evidence="1 2">
    <name type="scientific">Actinomadura algeriensis</name>
    <dbReference type="NCBI Taxonomy" id="1679523"/>
    <lineage>
        <taxon>Bacteria</taxon>
        <taxon>Bacillati</taxon>
        <taxon>Actinomycetota</taxon>
        <taxon>Actinomycetes</taxon>
        <taxon>Streptosporangiales</taxon>
        <taxon>Thermomonosporaceae</taxon>
        <taxon>Actinomadura</taxon>
    </lineage>
</organism>
<dbReference type="Proteomes" id="UP000627838">
    <property type="component" value="Unassembled WGS sequence"/>
</dbReference>
<dbReference type="EMBL" id="JADBDZ010000001">
    <property type="protein sequence ID" value="MBE1537914.1"/>
    <property type="molecule type" value="Genomic_DNA"/>
</dbReference>
<keyword evidence="2" id="KW-1185">Reference proteome</keyword>
<protein>
    <recommendedName>
        <fullName evidence="3">N-acetyltransferase domain-containing protein</fullName>
    </recommendedName>
</protein>
<sequence>MDVRLARERDVPGFVALAAQVEDWFGPMVEDPGFHAAVAKHVRRGTALVATEGDDVLGGLFMGVSTRPTASTGSSFRSGCAGAALVAR</sequence>
<reference evidence="1 2" key="1">
    <citation type="submission" date="2020-10" db="EMBL/GenBank/DDBJ databases">
        <title>Sequencing the genomes of 1000 actinobacteria strains.</title>
        <authorList>
            <person name="Klenk H.-P."/>
        </authorList>
    </citation>
    <scope>NUCLEOTIDE SEQUENCE [LARGE SCALE GENOMIC DNA]</scope>
    <source>
        <strain evidence="1 2">DSM 46744</strain>
    </source>
</reference>
<gene>
    <name evidence="1" type="ORF">H4W34_007747</name>
</gene>
<dbReference type="RefSeq" id="WP_225961517.1">
    <property type="nucleotide sequence ID" value="NZ_JADBDZ010000001.1"/>
</dbReference>